<sequence length="25" mass="3035">MVLYLYYLPVLSCPIFMDQYHVGIR</sequence>
<reference evidence="1" key="1">
    <citation type="submission" date="2018-02" db="EMBL/GenBank/DDBJ databases">
        <title>Rhizophora mucronata_Transcriptome.</title>
        <authorList>
            <person name="Meera S.P."/>
            <person name="Sreeshan A."/>
            <person name="Augustine A."/>
        </authorList>
    </citation>
    <scope>NUCLEOTIDE SEQUENCE</scope>
    <source>
        <tissue evidence="1">Leaf</tissue>
    </source>
</reference>
<name>A0A2P2LD48_RHIMU</name>
<accession>A0A2P2LD48</accession>
<proteinExistence type="predicted"/>
<dbReference type="AlphaFoldDB" id="A0A2P2LD48"/>
<protein>
    <submittedName>
        <fullName evidence="1">Uncharacterized protein</fullName>
    </submittedName>
</protein>
<dbReference type="EMBL" id="GGEC01035409">
    <property type="protein sequence ID" value="MBX15893.1"/>
    <property type="molecule type" value="Transcribed_RNA"/>
</dbReference>
<evidence type="ECO:0000313" key="1">
    <source>
        <dbReference type="EMBL" id="MBX15893.1"/>
    </source>
</evidence>
<organism evidence="1">
    <name type="scientific">Rhizophora mucronata</name>
    <name type="common">Asiatic mangrove</name>
    <dbReference type="NCBI Taxonomy" id="61149"/>
    <lineage>
        <taxon>Eukaryota</taxon>
        <taxon>Viridiplantae</taxon>
        <taxon>Streptophyta</taxon>
        <taxon>Embryophyta</taxon>
        <taxon>Tracheophyta</taxon>
        <taxon>Spermatophyta</taxon>
        <taxon>Magnoliopsida</taxon>
        <taxon>eudicotyledons</taxon>
        <taxon>Gunneridae</taxon>
        <taxon>Pentapetalae</taxon>
        <taxon>rosids</taxon>
        <taxon>fabids</taxon>
        <taxon>Malpighiales</taxon>
        <taxon>Rhizophoraceae</taxon>
        <taxon>Rhizophora</taxon>
    </lineage>
</organism>